<reference evidence="6" key="1">
    <citation type="submission" date="2016-10" db="EMBL/GenBank/DDBJ databases">
        <authorList>
            <person name="Varghese N."/>
            <person name="Submissions S."/>
        </authorList>
    </citation>
    <scope>NUCLEOTIDE SEQUENCE [LARGE SCALE GENOMIC DNA]</scope>
    <source>
        <strain evidence="6">DSM 6150</strain>
    </source>
</reference>
<dbReference type="InterPro" id="IPR012340">
    <property type="entry name" value="NA-bd_OB-fold"/>
</dbReference>
<comment type="subunit">
    <text evidence="2">Homotetramer.</text>
</comment>
<dbReference type="PROSITE" id="PS50935">
    <property type="entry name" value="SSB"/>
    <property type="match status" value="1"/>
</dbReference>
<dbReference type="AlphaFoldDB" id="A0A1I5CZX8"/>
<keyword evidence="2" id="KW-0234">DNA repair</keyword>
<keyword evidence="2" id="KW-0233">DNA recombination</keyword>
<evidence type="ECO:0000256" key="2">
    <source>
        <dbReference type="HAMAP-Rule" id="MF_00984"/>
    </source>
</evidence>
<comment type="caution">
    <text evidence="2">Lacks conserved residue(s) required for the propagation of feature annotation.</text>
</comment>
<keyword evidence="2" id="KW-0235">DNA replication</keyword>
<feature type="region of interest" description="Disordered" evidence="4">
    <location>
        <begin position="109"/>
        <end position="159"/>
    </location>
</feature>
<evidence type="ECO:0000313" key="5">
    <source>
        <dbReference type="EMBL" id="SFN92555.1"/>
    </source>
</evidence>
<dbReference type="PIRSF" id="PIRSF002070">
    <property type="entry name" value="SSB"/>
    <property type="match status" value="1"/>
</dbReference>
<dbReference type="RefSeq" id="WP_091197283.1">
    <property type="nucleotide sequence ID" value="NZ_FOVE01000022.1"/>
</dbReference>
<dbReference type="EMBL" id="FOVE01000022">
    <property type="protein sequence ID" value="SFN92555.1"/>
    <property type="molecule type" value="Genomic_DNA"/>
</dbReference>
<evidence type="ECO:0000313" key="6">
    <source>
        <dbReference type="Proteomes" id="UP000242869"/>
    </source>
</evidence>
<organism evidence="5 6">
    <name type="scientific">Formivibrio citricus</name>
    <dbReference type="NCBI Taxonomy" id="83765"/>
    <lineage>
        <taxon>Bacteria</taxon>
        <taxon>Pseudomonadati</taxon>
        <taxon>Pseudomonadota</taxon>
        <taxon>Betaproteobacteria</taxon>
        <taxon>Neisseriales</taxon>
        <taxon>Chitinibacteraceae</taxon>
        <taxon>Formivibrio</taxon>
    </lineage>
</organism>
<name>A0A1I5CZX8_9NEIS</name>
<accession>A0A1I5CZX8</accession>
<dbReference type="Proteomes" id="UP000242869">
    <property type="component" value="Unassembled WGS sequence"/>
</dbReference>
<dbReference type="GO" id="GO:0003697">
    <property type="term" value="F:single-stranded DNA binding"/>
    <property type="evidence" value="ECO:0007669"/>
    <property type="project" value="UniProtKB-UniRule"/>
</dbReference>
<sequence length="159" mass="17554">MASLNKVLLIGNLGRDPETRYMPSGGAVCNFSIATTERFTDKSGQKQEKTEWHNIVMYGKLAEIAQQYLKKGSSVYVEGRLQTRKWQDKNTGADRYSTEIIADQMQMLGGRGERGGMPAGGDDFNQEYTPAPQASRPAQGAPASRPASKIDDFEDDIPF</sequence>
<proteinExistence type="inferred from homology"/>
<dbReference type="PANTHER" id="PTHR10302:SF27">
    <property type="entry name" value="SINGLE-STRANDED DNA-BINDING PROTEIN"/>
    <property type="match status" value="1"/>
</dbReference>
<feature type="short sequence motif" description="Important for interaction with partner proteins" evidence="2">
    <location>
        <begin position="154"/>
        <end position="159"/>
    </location>
</feature>
<dbReference type="NCBIfam" id="TIGR00621">
    <property type="entry name" value="ssb"/>
    <property type="match status" value="1"/>
</dbReference>
<dbReference type="CDD" id="cd04496">
    <property type="entry name" value="SSB_OBF"/>
    <property type="match status" value="1"/>
</dbReference>
<dbReference type="GO" id="GO:0006281">
    <property type="term" value="P:DNA repair"/>
    <property type="evidence" value="ECO:0007669"/>
    <property type="project" value="UniProtKB-UniRule"/>
</dbReference>
<dbReference type="HAMAP" id="MF_00984">
    <property type="entry name" value="SSB"/>
    <property type="match status" value="1"/>
</dbReference>
<dbReference type="OrthoDB" id="9809878at2"/>
<dbReference type="InterPro" id="IPR000424">
    <property type="entry name" value="Primosome_PriB/ssb"/>
</dbReference>
<comment type="function">
    <text evidence="2">Plays an important role in DNA replication, recombination and repair. Binds to ssDNA and to an array of partner proteins to recruit them to their sites of action during DNA metabolism.</text>
</comment>
<dbReference type="GO" id="GO:0006310">
    <property type="term" value="P:DNA recombination"/>
    <property type="evidence" value="ECO:0007669"/>
    <property type="project" value="UniProtKB-UniRule"/>
</dbReference>
<dbReference type="Pfam" id="PF00436">
    <property type="entry name" value="SSB"/>
    <property type="match status" value="1"/>
</dbReference>
<dbReference type="SUPFAM" id="SSF50249">
    <property type="entry name" value="Nucleic acid-binding proteins"/>
    <property type="match status" value="1"/>
</dbReference>
<dbReference type="InterPro" id="IPR011344">
    <property type="entry name" value="ssDNA-bd"/>
</dbReference>
<dbReference type="Gene3D" id="2.40.50.140">
    <property type="entry name" value="Nucleic acid-binding proteins"/>
    <property type="match status" value="1"/>
</dbReference>
<dbReference type="GO" id="GO:0006260">
    <property type="term" value="P:DNA replication"/>
    <property type="evidence" value="ECO:0007669"/>
    <property type="project" value="UniProtKB-UniRule"/>
</dbReference>
<keyword evidence="1 2" id="KW-0238">DNA-binding</keyword>
<evidence type="ECO:0000256" key="1">
    <source>
        <dbReference type="ARBA" id="ARBA00023125"/>
    </source>
</evidence>
<protein>
    <recommendedName>
        <fullName evidence="2 3">Single-stranded DNA-binding protein</fullName>
        <shortName evidence="2">SSB</shortName>
    </recommendedName>
</protein>
<evidence type="ECO:0000256" key="4">
    <source>
        <dbReference type="SAM" id="MobiDB-lite"/>
    </source>
</evidence>
<keyword evidence="6" id="KW-1185">Reference proteome</keyword>
<evidence type="ECO:0000256" key="3">
    <source>
        <dbReference type="PIRNR" id="PIRNR002070"/>
    </source>
</evidence>
<dbReference type="STRING" id="83765.SAMN05660284_02535"/>
<keyword evidence="2" id="KW-0227">DNA damage</keyword>
<gene>
    <name evidence="5" type="ORF">SAMN05660284_02535</name>
</gene>
<dbReference type="PANTHER" id="PTHR10302">
    <property type="entry name" value="SINGLE-STRANDED DNA-BINDING PROTEIN"/>
    <property type="match status" value="1"/>
</dbReference>
<dbReference type="GO" id="GO:0009295">
    <property type="term" value="C:nucleoid"/>
    <property type="evidence" value="ECO:0007669"/>
    <property type="project" value="TreeGrafter"/>
</dbReference>